<name>A0ABT5MI86_9BURK</name>
<dbReference type="Pfam" id="PF01883">
    <property type="entry name" value="FeS_assembly_P"/>
    <property type="match status" value="1"/>
</dbReference>
<dbReference type="InterPro" id="IPR002744">
    <property type="entry name" value="MIP18-like"/>
</dbReference>
<sequence length="176" mass="18790">MNQAAVVPTSGALAPVWQVLGTVLDPEVPALSVVDLGLVREVLAHEDGLEIVLTPTYSGCPATELIERNVLEAVAAAGFGPARVTLRRAPAWSTDWISAEGRQKLLDYGIAPPGPVDLNEGVPMHFVGRTPSGRRLACPRCGSAQTERLSAFGSTACKALYRCLSCREPFEHFKPI</sequence>
<comment type="caution">
    <text evidence="3">The sequence shown here is derived from an EMBL/GenBank/DDBJ whole genome shotgun (WGS) entry which is preliminary data.</text>
</comment>
<dbReference type="InterPro" id="IPR052339">
    <property type="entry name" value="Fe-S_Maturation_MIP18"/>
</dbReference>
<keyword evidence="4" id="KW-1185">Reference proteome</keyword>
<feature type="domain" description="MIP18 family-like" evidence="1">
    <location>
        <begin position="16"/>
        <end position="76"/>
    </location>
</feature>
<dbReference type="PANTHER" id="PTHR42831:SF3">
    <property type="entry name" value="1,2-PHENYLACETYL-COA EPOXIDASE, SUBUNIT D-RELATED"/>
    <property type="match status" value="1"/>
</dbReference>
<dbReference type="SUPFAM" id="SSF117916">
    <property type="entry name" value="Fe-S cluster assembly (FSCA) domain-like"/>
    <property type="match status" value="1"/>
</dbReference>
<dbReference type="RefSeq" id="WP_273927286.1">
    <property type="nucleotide sequence ID" value="NZ_JAQSIN010000003.1"/>
</dbReference>
<dbReference type="InterPro" id="IPR034904">
    <property type="entry name" value="FSCA_dom_sf"/>
</dbReference>
<proteinExistence type="predicted"/>
<protein>
    <submittedName>
        <fullName evidence="3">Phenylacetate-CoA oxygenase subunit PaaJ</fullName>
    </submittedName>
</protein>
<dbReference type="Gene3D" id="3.30.300.130">
    <property type="entry name" value="Fe-S cluster assembly (FSCA)"/>
    <property type="match status" value="1"/>
</dbReference>
<dbReference type="Proteomes" id="UP001528672">
    <property type="component" value="Unassembled WGS sequence"/>
</dbReference>
<gene>
    <name evidence="3" type="primary">paaJ</name>
    <name evidence="3" type="ORF">PSQ39_13250</name>
</gene>
<accession>A0ABT5MI86</accession>
<evidence type="ECO:0000313" key="3">
    <source>
        <dbReference type="EMBL" id="MDD0815597.1"/>
    </source>
</evidence>
<organism evidence="3 4">
    <name type="scientific">Curvibacter microcysteis</name>
    <dbReference type="NCBI Taxonomy" id="3026419"/>
    <lineage>
        <taxon>Bacteria</taxon>
        <taxon>Pseudomonadati</taxon>
        <taxon>Pseudomonadota</taxon>
        <taxon>Betaproteobacteria</taxon>
        <taxon>Burkholderiales</taxon>
        <taxon>Comamonadaceae</taxon>
        <taxon>Curvibacter</taxon>
    </lineage>
</organism>
<dbReference type="EMBL" id="JAQSIO010000004">
    <property type="protein sequence ID" value="MDD0815597.1"/>
    <property type="molecule type" value="Genomic_DNA"/>
</dbReference>
<evidence type="ECO:0000259" key="1">
    <source>
        <dbReference type="Pfam" id="PF01883"/>
    </source>
</evidence>
<dbReference type="Pfam" id="PF23451">
    <property type="entry name" value="Zn_ribbon_PaaD"/>
    <property type="match status" value="1"/>
</dbReference>
<evidence type="ECO:0000259" key="2">
    <source>
        <dbReference type="Pfam" id="PF23451"/>
    </source>
</evidence>
<dbReference type="PANTHER" id="PTHR42831">
    <property type="entry name" value="FE-S PROTEIN MATURATION AUXILIARY FACTOR YITW"/>
    <property type="match status" value="1"/>
</dbReference>
<dbReference type="InterPro" id="IPR011883">
    <property type="entry name" value="PaaD-like"/>
</dbReference>
<reference evidence="3 4" key="1">
    <citation type="submission" date="2023-02" db="EMBL/GenBank/DDBJ databases">
        <title>Bacterial whole genome sequence for Curvibacter sp. HBC28.</title>
        <authorList>
            <person name="Le V."/>
            <person name="Ko S.-R."/>
            <person name="Ahn C.-Y."/>
            <person name="Oh H.-M."/>
        </authorList>
    </citation>
    <scope>NUCLEOTIDE SEQUENCE [LARGE SCALE GENOMIC DNA]</scope>
    <source>
        <strain evidence="3 4">HBC28</strain>
    </source>
</reference>
<dbReference type="NCBIfam" id="TIGR02159">
    <property type="entry name" value="PA_CoA_Oxy4"/>
    <property type="match status" value="1"/>
</dbReference>
<dbReference type="InterPro" id="IPR056572">
    <property type="entry name" value="Zn_ribbon_PaaD"/>
</dbReference>
<evidence type="ECO:0000313" key="4">
    <source>
        <dbReference type="Proteomes" id="UP001528672"/>
    </source>
</evidence>
<feature type="domain" description="PaaD zinc beta ribbon" evidence="2">
    <location>
        <begin position="133"/>
        <end position="174"/>
    </location>
</feature>